<organism evidence="1">
    <name type="scientific">Rhizophora mucronata</name>
    <name type="common">Asiatic mangrove</name>
    <dbReference type="NCBI Taxonomy" id="61149"/>
    <lineage>
        <taxon>Eukaryota</taxon>
        <taxon>Viridiplantae</taxon>
        <taxon>Streptophyta</taxon>
        <taxon>Embryophyta</taxon>
        <taxon>Tracheophyta</taxon>
        <taxon>Spermatophyta</taxon>
        <taxon>Magnoliopsida</taxon>
        <taxon>eudicotyledons</taxon>
        <taxon>Gunneridae</taxon>
        <taxon>Pentapetalae</taxon>
        <taxon>rosids</taxon>
        <taxon>fabids</taxon>
        <taxon>Malpighiales</taxon>
        <taxon>Rhizophoraceae</taxon>
        <taxon>Rhizophora</taxon>
    </lineage>
</organism>
<dbReference type="EMBL" id="GGEC01058930">
    <property type="protein sequence ID" value="MBX39414.1"/>
    <property type="molecule type" value="Transcribed_RNA"/>
</dbReference>
<evidence type="ECO:0000313" key="1">
    <source>
        <dbReference type="EMBL" id="MBX39414.1"/>
    </source>
</evidence>
<name>A0A2P2NAB0_RHIMU</name>
<accession>A0A2P2NAB0</accession>
<sequence>MLCLVIGTCLSNKKKGRFSWIFFAESSHEGPQFGGPLARAGGDVR</sequence>
<reference evidence="1" key="1">
    <citation type="submission" date="2018-02" db="EMBL/GenBank/DDBJ databases">
        <title>Rhizophora mucronata_Transcriptome.</title>
        <authorList>
            <person name="Meera S.P."/>
            <person name="Sreeshan A."/>
            <person name="Augustine A."/>
        </authorList>
    </citation>
    <scope>NUCLEOTIDE SEQUENCE</scope>
    <source>
        <tissue evidence="1">Leaf</tissue>
    </source>
</reference>
<protein>
    <submittedName>
        <fullName evidence="1">Uncharacterized protein</fullName>
    </submittedName>
</protein>
<proteinExistence type="predicted"/>
<dbReference type="AlphaFoldDB" id="A0A2P2NAB0"/>